<reference evidence="1 2" key="1">
    <citation type="submission" date="2016-05" db="EMBL/GenBank/DDBJ databases">
        <title>Undiscovered low abundance phages are ubiquitous in bacterial genomes.</title>
        <authorList>
            <person name="Dong Z."/>
            <person name="Liu H."/>
            <person name="Zheng J."/>
            <person name="Peng D."/>
        </authorList>
    </citation>
    <scope>NUCLEOTIDE SEQUENCE [LARGE SCALE GENOMIC DNA]</scope>
</reference>
<dbReference type="EMBL" id="KX190834">
    <property type="protein sequence ID" value="ANT40086.1"/>
    <property type="molecule type" value="Genomic_DNA"/>
</dbReference>
<gene>
    <name evidence="1" type="ORF">BMBtpLA3_51</name>
</gene>
<evidence type="ECO:0000313" key="2">
    <source>
        <dbReference type="Proteomes" id="UP000226338"/>
    </source>
</evidence>
<dbReference type="Proteomes" id="UP000226338">
    <property type="component" value="Segment"/>
</dbReference>
<organism evidence="1 2">
    <name type="scientific">Bacillus phage BMBtpLA3</name>
    <dbReference type="NCBI Taxonomy" id="1868824"/>
    <lineage>
        <taxon>Viruses</taxon>
        <taxon>Duplodnaviria</taxon>
        <taxon>Heunggongvirae</taxon>
        <taxon>Uroviricota</taxon>
        <taxon>Caudoviricetes</taxon>
        <taxon>Lwoffvirus</taxon>
        <taxon>Lwoffvirus TP21</taxon>
    </lineage>
</organism>
<protein>
    <submittedName>
        <fullName evidence="1">Uncharacterized protein</fullName>
    </submittedName>
</protein>
<evidence type="ECO:0000313" key="1">
    <source>
        <dbReference type="EMBL" id="ANT40086.1"/>
    </source>
</evidence>
<accession>A0A1B1P7K0</accession>
<name>A0A1B1P7K0_9CAUD</name>
<sequence>MIQVVEYVNELLWDIADPLGIDVHYEEAVGENIQLPYMVFDLQSDATMSKYSEKFTVTVNIWGVSEHFKKLDIVSQEIYDAVVNRTLINACKPLTIQTDFISRMNLPVDDLEMRCKEVRFSLVKYRTSGHDTK</sequence>
<proteinExistence type="predicted"/>